<dbReference type="InterPro" id="IPR015884">
    <property type="entry name" value="Malic_enzyme_CS"/>
</dbReference>
<dbReference type="PANTHER" id="PTHR43237">
    <property type="entry name" value="NADP-DEPENDENT MALIC ENZYME"/>
    <property type="match status" value="1"/>
</dbReference>
<dbReference type="SMART" id="SM00919">
    <property type="entry name" value="Malic_M"/>
    <property type="match status" value="1"/>
</dbReference>
<dbReference type="InterPro" id="IPR012302">
    <property type="entry name" value="Malic_NAD-bd"/>
</dbReference>
<keyword evidence="10" id="KW-1185">Reference proteome</keyword>
<dbReference type="InterPro" id="IPR037062">
    <property type="entry name" value="Malic_N_dom_sf"/>
</dbReference>
<dbReference type="EMBL" id="SSMQ01000090">
    <property type="protein sequence ID" value="TKC96357.1"/>
    <property type="molecule type" value="Genomic_DNA"/>
</dbReference>
<evidence type="ECO:0000256" key="7">
    <source>
        <dbReference type="RuleBase" id="RU003427"/>
    </source>
</evidence>
<comment type="cofactor">
    <cofactor evidence="1">
        <name>Mn(2+)</name>
        <dbReference type="ChEBI" id="CHEBI:29035"/>
    </cofactor>
</comment>
<dbReference type="InterPro" id="IPR036291">
    <property type="entry name" value="NAD(P)-bd_dom_sf"/>
</dbReference>
<evidence type="ECO:0000256" key="3">
    <source>
        <dbReference type="ARBA" id="ARBA00008785"/>
    </source>
</evidence>
<dbReference type="AlphaFoldDB" id="A0A4U1IQ94"/>
<keyword evidence="5" id="KW-0560">Oxidoreductase</keyword>
<dbReference type="InterPro" id="IPR051674">
    <property type="entry name" value="Malate_Decarboxylase"/>
</dbReference>
<comment type="cofactor">
    <cofactor evidence="2">
        <name>Mg(2+)</name>
        <dbReference type="ChEBI" id="CHEBI:18420"/>
    </cofactor>
</comment>
<dbReference type="PRINTS" id="PR00072">
    <property type="entry name" value="MALOXRDTASE"/>
</dbReference>
<dbReference type="InterPro" id="IPR045865">
    <property type="entry name" value="ACT-like_dom_sf"/>
</dbReference>
<dbReference type="Gene3D" id="3.40.50.10380">
    <property type="entry name" value="Malic enzyme, N-terminal domain"/>
    <property type="match status" value="1"/>
</dbReference>
<dbReference type="InterPro" id="IPR012301">
    <property type="entry name" value="Malic_N_dom"/>
</dbReference>
<dbReference type="RefSeq" id="WP_136935529.1">
    <property type="nucleotide sequence ID" value="NZ_SSMQ01000090.1"/>
</dbReference>
<evidence type="ECO:0000256" key="5">
    <source>
        <dbReference type="ARBA" id="ARBA00023002"/>
    </source>
</evidence>
<proteinExistence type="inferred from homology"/>
<dbReference type="InterPro" id="IPR002912">
    <property type="entry name" value="ACT_dom"/>
</dbReference>
<gene>
    <name evidence="9" type="ORF">E8A74_45970</name>
</gene>
<dbReference type="Pfam" id="PF02826">
    <property type="entry name" value="2-Hacid_dh_C"/>
    <property type="match status" value="1"/>
</dbReference>
<feature type="domain" description="ACT" evidence="8">
    <location>
        <begin position="9"/>
        <end position="83"/>
    </location>
</feature>
<dbReference type="GO" id="GO:0046872">
    <property type="term" value="F:metal ion binding"/>
    <property type="evidence" value="ECO:0007669"/>
    <property type="project" value="UniProtKB-KW"/>
</dbReference>
<comment type="pathway">
    <text evidence="6">Amino-acid biosynthesis.</text>
</comment>
<dbReference type="SUPFAM" id="SSF55021">
    <property type="entry name" value="ACT-like"/>
    <property type="match status" value="1"/>
</dbReference>
<evidence type="ECO:0000256" key="6">
    <source>
        <dbReference type="ARBA" id="ARBA00029440"/>
    </source>
</evidence>
<organism evidence="9 10">
    <name type="scientific">Polyangium fumosum</name>
    <dbReference type="NCBI Taxonomy" id="889272"/>
    <lineage>
        <taxon>Bacteria</taxon>
        <taxon>Pseudomonadati</taxon>
        <taxon>Myxococcota</taxon>
        <taxon>Polyangia</taxon>
        <taxon>Polyangiales</taxon>
        <taxon>Polyangiaceae</taxon>
        <taxon>Polyangium</taxon>
    </lineage>
</organism>
<dbReference type="GO" id="GO:0051287">
    <property type="term" value="F:NAD binding"/>
    <property type="evidence" value="ECO:0007669"/>
    <property type="project" value="InterPro"/>
</dbReference>
<dbReference type="InterPro" id="IPR006140">
    <property type="entry name" value="D-isomer_DH_NAD-bd"/>
</dbReference>
<dbReference type="Pfam" id="PF03949">
    <property type="entry name" value="Malic_M"/>
    <property type="match status" value="1"/>
</dbReference>
<reference evidence="9 10" key="1">
    <citation type="submission" date="2019-04" db="EMBL/GenBank/DDBJ databases">
        <authorList>
            <person name="Li Y."/>
            <person name="Wang J."/>
        </authorList>
    </citation>
    <scope>NUCLEOTIDE SEQUENCE [LARGE SCALE GENOMIC DNA]</scope>
    <source>
        <strain evidence="9 10">DSM 14668</strain>
    </source>
</reference>
<dbReference type="SUPFAM" id="SSF51735">
    <property type="entry name" value="NAD(P)-binding Rossmann-fold domains"/>
    <property type="match status" value="1"/>
</dbReference>
<dbReference type="GO" id="GO:0004470">
    <property type="term" value="F:malic enzyme activity"/>
    <property type="evidence" value="ECO:0007669"/>
    <property type="project" value="InterPro"/>
</dbReference>
<keyword evidence="4 7" id="KW-0479">Metal-binding</keyword>
<dbReference type="GO" id="GO:0016616">
    <property type="term" value="F:oxidoreductase activity, acting on the CH-OH group of donors, NAD or NADP as acceptor"/>
    <property type="evidence" value="ECO:0007669"/>
    <property type="project" value="InterPro"/>
</dbReference>
<dbReference type="Pfam" id="PF00390">
    <property type="entry name" value="malic"/>
    <property type="match status" value="1"/>
</dbReference>
<dbReference type="Gene3D" id="3.40.50.720">
    <property type="entry name" value="NAD(P)-binding Rossmann-like Domain"/>
    <property type="match status" value="1"/>
</dbReference>
<dbReference type="InterPro" id="IPR046346">
    <property type="entry name" value="Aminoacid_DH-like_N_sf"/>
</dbReference>
<accession>A0A4U1IQ94</accession>
<dbReference type="SUPFAM" id="SSF53223">
    <property type="entry name" value="Aminoacid dehydrogenase-like, N-terminal domain"/>
    <property type="match status" value="1"/>
</dbReference>
<evidence type="ECO:0000313" key="9">
    <source>
        <dbReference type="EMBL" id="TKC96357.1"/>
    </source>
</evidence>
<dbReference type="InterPro" id="IPR001891">
    <property type="entry name" value="Malic_OxRdtase"/>
</dbReference>
<protein>
    <submittedName>
        <fullName evidence="9">NAD-dependent malic enzyme</fullName>
    </submittedName>
</protein>
<dbReference type="OrthoDB" id="9805787at2"/>
<dbReference type="PROSITE" id="PS00331">
    <property type="entry name" value="MALIC_ENZYMES"/>
    <property type="match status" value="1"/>
</dbReference>
<dbReference type="PROSITE" id="PS51671">
    <property type="entry name" value="ACT"/>
    <property type="match status" value="1"/>
</dbReference>
<dbReference type="SMART" id="SM01274">
    <property type="entry name" value="malic"/>
    <property type="match status" value="1"/>
</dbReference>
<evidence type="ECO:0000313" key="10">
    <source>
        <dbReference type="Proteomes" id="UP000309215"/>
    </source>
</evidence>
<dbReference type="Proteomes" id="UP000309215">
    <property type="component" value="Unassembled WGS sequence"/>
</dbReference>
<sequence length="449" mass="48541">MRKTTLDTVLRVKCKHRVGQLARLATAIAEQGGLLGDLTTLRSMEGDTLREVTVETLDEEQRDRVIEAVRAVDGVEILDTIDRVFDLHKGGKLHMTSRIELRHQRDLRYIYTPGVARVARAIEREPERARHLTGIGNSVGIFTNGTRVLGLGHVGPLASLPVMEGKAVLYDKFVGISASPILVDTLDPREFVDTVMRLSLTFGGIHLEDIRIPDCYKIEEELIERLDKPVMHDDQHGTATVALAAVLNACKMTGVALEKARVGQIGLGAAGSAIARLMMAHGARDVLVTDRSEEAMNWLKGMGAHPVDLPTLMREADIVIAATGRPGLIDPKWIRPGQVIFPLSNPDPEIEPTDAIAAGAAFCSDGRSINNALAFPGLFRGALAVESRAITPEMRIAAARAIASCAEKGEVVPSPLLPHVHEAVCEAVVEAARAQGLEGTARLTPRKRS</sequence>
<comment type="similarity">
    <text evidence="3 7">Belongs to the malic enzymes family.</text>
</comment>
<name>A0A4U1IQ94_9BACT</name>
<evidence type="ECO:0000256" key="1">
    <source>
        <dbReference type="ARBA" id="ARBA00001936"/>
    </source>
</evidence>
<dbReference type="PANTHER" id="PTHR43237:SF4">
    <property type="entry name" value="NADP-DEPENDENT MALIC ENZYME"/>
    <property type="match status" value="1"/>
</dbReference>
<evidence type="ECO:0000256" key="2">
    <source>
        <dbReference type="ARBA" id="ARBA00001946"/>
    </source>
</evidence>
<comment type="caution">
    <text evidence="9">The sequence shown here is derived from an EMBL/GenBank/DDBJ whole genome shotgun (WGS) entry which is preliminary data.</text>
</comment>
<evidence type="ECO:0000259" key="8">
    <source>
        <dbReference type="PROSITE" id="PS51671"/>
    </source>
</evidence>
<evidence type="ECO:0000256" key="4">
    <source>
        <dbReference type="ARBA" id="ARBA00022723"/>
    </source>
</evidence>